<reference evidence="1 2" key="1">
    <citation type="journal article" date="2017" name="Genome Announc.">
        <title>Complete Genome Sequences of Two Acetylene-Fermenting Pelobacter acetylenicus Strains.</title>
        <authorList>
            <person name="Sutton J.M."/>
            <person name="Baesman S.M."/>
            <person name="Fierst J.L."/>
            <person name="Poret-Peterson A.T."/>
            <person name="Oremland R.S."/>
            <person name="Dunlap D.S."/>
            <person name="Akob D.M."/>
        </authorList>
    </citation>
    <scope>NUCLEOTIDE SEQUENCE [LARGE SCALE GENOMIC DNA]</scope>
    <source>
        <strain evidence="1 2">DSM 3247</strain>
    </source>
</reference>
<dbReference type="EMBL" id="CP015518">
    <property type="protein sequence ID" value="APG24485.1"/>
    <property type="molecule type" value="Genomic_DNA"/>
</dbReference>
<accession>A0A1L3GF86</accession>
<dbReference type="RefSeq" id="WP_072286325.1">
    <property type="nucleotide sequence ID" value="NZ_CP015455.1"/>
</dbReference>
<dbReference type="KEGG" id="pace:A6070_13785"/>
<evidence type="ECO:0000313" key="2">
    <source>
        <dbReference type="Proteomes" id="UP000182264"/>
    </source>
</evidence>
<organism evidence="1 2">
    <name type="scientific">Syntrophotalea acetylenica</name>
    <name type="common">Pelobacter acetylenicus</name>
    <dbReference type="NCBI Taxonomy" id="29542"/>
    <lineage>
        <taxon>Bacteria</taxon>
        <taxon>Pseudomonadati</taxon>
        <taxon>Thermodesulfobacteriota</taxon>
        <taxon>Desulfuromonadia</taxon>
        <taxon>Desulfuromonadales</taxon>
        <taxon>Syntrophotaleaceae</taxon>
        <taxon>Syntrophotalea</taxon>
    </lineage>
</organism>
<keyword evidence="2" id="KW-1185">Reference proteome</keyword>
<sequence>MRNSSSRQNPPNPLCARCLRDCRQSQGTLVISCPRFLPRPFKVKDYRFDQLDLFSPPRKK</sequence>
<name>A0A1L3GF86_SYNAC</name>
<dbReference type="OrthoDB" id="5406042at2"/>
<evidence type="ECO:0000313" key="1">
    <source>
        <dbReference type="EMBL" id="APG24485.1"/>
    </source>
</evidence>
<dbReference type="Proteomes" id="UP000182264">
    <property type="component" value="Chromosome"/>
</dbReference>
<protein>
    <submittedName>
        <fullName evidence="1">Uncharacterized protein</fullName>
    </submittedName>
</protein>
<dbReference type="AlphaFoldDB" id="A0A1L3GF86"/>
<proteinExistence type="predicted"/>
<gene>
    <name evidence="1" type="ORF">A7E75_05135</name>
</gene>